<organism evidence="2 3">
    <name type="scientific">Cladophialophora bantiana (strain ATCC 10958 / CBS 173.52 / CDC B-1940 / NIH 8579)</name>
    <name type="common">Xylohypha bantiana</name>
    <dbReference type="NCBI Taxonomy" id="1442370"/>
    <lineage>
        <taxon>Eukaryota</taxon>
        <taxon>Fungi</taxon>
        <taxon>Dikarya</taxon>
        <taxon>Ascomycota</taxon>
        <taxon>Pezizomycotina</taxon>
        <taxon>Eurotiomycetes</taxon>
        <taxon>Chaetothyriomycetidae</taxon>
        <taxon>Chaetothyriales</taxon>
        <taxon>Herpotrichiellaceae</taxon>
        <taxon>Cladophialophora</taxon>
    </lineage>
</organism>
<proteinExistence type="predicted"/>
<evidence type="ECO:0000313" key="3">
    <source>
        <dbReference type="Proteomes" id="UP000053789"/>
    </source>
</evidence>
<evidence type="ECO:0000313" key="2">
    <source>
        <dbReference type="EMBL" id="KIW90472.1"/>
    </source>
</evidence>
<dbReference type="GeneID" id="27702046"/>
<sequence length="457" mass="51357">MDTGSSSGMLYAALLCDSPGPSTSARQRIPEESTESRQRGKRAGRPWSLKPPPPGTLVLAVDRNLEEVPIVQAKRKDPPAWDSSSESKCSKRSLGHRQNYSLALENDPIMAKLGQLQELLHIEARAKLQPKPPANKLAECWENDGVDSPWLKMKEQLVAEVKEKYVRLLCAEKEVIERTGAFSASPVKELDKAQWSVLIGLTRTLPHEQEDFLLASHDPVLARVVQRLAGHYELPERLWRNSNKAILEILQQRIPDHLENMIAYVDLSFKMLSRLDTKFPELGDRWAECMQDLETYRDFLEGIHVNGSNSDKELPPSSVAYQHLGQSSENGEASSTGGSCFSDATFQLPPQRDGKHYFPFLGAGQSIHLLFGSGGSESSDDSHSFAPDNDFGGCTDDETKIQEEFDRWFSGLTPKLFDAEGKNKWVLLGWLHYGKHLARSFWSYQRVFKVLLLNVLL</sequence>
<evidence type="ECO:0000256" key="1">
    <source>
        <dbReference type="SAM" id="MobiDB-lite"/>
    </source>
</evidence>
<accession>A0A0D2FVA2</accession>
<gene>
    <name evidence="2" type="ORF">Z519_09118</name>
</gene>
<reference evidence="2" key="1">
    <citation type="submission" date="2015-01" db="EMBL/GenBank/DDBJ databases">
        <title>The Genome Sequence of Cladophialophora bantiana CBS 173.52.</title>
        <authorList>
            <consortium name="The Broad Institute Genomics Platform"/>
            <person name="Cuomo C."/>
            <person name="de Hoog S."/>
            <person name="Gorbushina A."/>
            <person name="Stielow B."/>
            <person name="Teixiera M."/>
            <person name="Abouelleil A."/>
            <person name="Chapman S.B."/>
            <person name="Priest M."/>
            <person name="Young S.K."/>
            <person name="Wortman J."/>
            <person name="Nusbaum C."/>
            <person name="Birren B."/>
        </authorList>
    </citation>
    <scope>NUCLEOTIDE SEQUENCE [LARGE SCALE GENOMIC DNA]</scope>
    <source>
        <strain evidence="2">CBS 173.52</strain>
    </source>
</reference>
<dbReference type="HOGENOM" id="CLU_598517_0_0_1"/>
<dbReference type="EMBL" id="KN846993">
    <property type="protein sequence ID" value="KIW90472.1"/>
    <property type="molecule type" value="Genomic_DNA"/>
</dbReference>
<dbReference type="VEuPathDB" id="FungiDB:Z519_09118"/>
<feature type="region of interest" description="Disordered" evidence="1">
    <location>
        <begin position="70"/>
        <end position="93"/>
    </location>
</feature>
<keyword evidence="3" id="KW-1185">Reference proteome</keyword>
<feature type="compositionally biased region" description="Basic and acidic residues" evidence="1">
    <location>
        <begin position="28"/>
        <end position="38"/>
    </location>
</feature>
<dbReference type="RefSeq" id="XP_016617141.1">
    <property type="nucleotide sequence ID" value="XM_016766843.1"/>
</dbReference>
<feature type="region of interest" description="Disordered" evidence="1">
    <location>
        <begin position="1"/>
        <end position="55"/>
    </location>
</feature>
<dbReference type="OrthoDB" id="4152838at2759"/>
<name>A0A0D2FVA2_CLAB1</name>
<dbReference type="AlphaFoldDB" id="A0A0D2FVA2"/>
<protein>
    <submittedName>
        <fullName evidence="2">Uncharacterized protein</fullName>
    </submittedName>
</protein>
<dbReference type="Proteomes" id="UP000053789">
    <property type="component" value="Unassembled WGS sequence"/>
</dbReference>